<protein>
    <submittedName>
        <fullName evidence="4">Uncharacterized protein</fullName>
    </submittedName>
</protein>
<feature type="coiled-coil region" evidence="1">
    <location>
        <begin position="73"/>
        <end position="104"/>
    </location>
</feature>
<keyword evidence="3" id="KW-1185">Reference proteome</keyword>
<accession>A0A1I8BHL2</accession>
<name>A0A1I8BHL2_MELHA</name>
<feature type="region of interest" description="Disordered" evidence="2">
    <location>
        <begin position="571"/>
        <end position="620"/>
    </location>
</feature>
<sequence length="620" mass="69969">MPDTLELDSSWTVALSNIIYPFSFSLLGDSDEQESITVFRRYGNELRSIHIEIPDLSFASEDALEEALNAVLLDTWKKELERERLEEEQKREEKENEKRRQELLAVGMVWERKRRAVLSIREQFEKHGYFDLNTDELSAFIELYNENNAAVGPEVMHLGRELAEAKKGILLPPISPAPVAVDGIERVRFSPHFEHKEKLKQAIEEFTNLMPVEKEKAIPAVTQQEKTPENKIESPPQPETNLEQQSTVQQESLPVIEDTPSEFFFSSEGATQQLKKDGYADMPKDLAYKFIKYLNKNIKGAKLPDVSLVKANNTETVRLKPQSDQNDLIINAIKTFMSPPPEVEPSSPLSDPTPIKQPDVPKSPTLEENLPTVTQQEKTPENKIESPPQPETNLEQQSTVQQESLPVIEDTPSEFIFSSEGATQQLKKDGYADMPKDLAYKFIKYLNKNIKGAKLPDVSLVKANNTETVRLKPQSDQNDLIINAIKTFMSPPPEVEPSSPLSDPTPIKQPDVPKSPTSEENVPKEIEKDSTEKNDDSKEDLTDKKIVEDKSLEDNAAQSHVYIKIEKLFPPDEKIVPGDIETQPSETHLSPPITEAPPNTGKEKAIDISLQRDDSQIEIP</sequence>
<evidence type="ECO:0000313" key="3">
    <source>
        <dbReference type="Proteomes" id="UP000095281"/>
    </source>
</evidence>
<organism evidence="3 4">
    <name type="scientific">Meloidogyne hapla</name>
    <name type="common">Root-knot nematode worm</name>
    <dbReference type="NCBI Taxonomy" id="6305"/>
    <lineage>
        <taxon>Eukaryota</taxon>
        <taxon>Metazoa</taxon>
        <taxon>Ecdysozoa</taxon>
        <taxon>Nematoda</taxon>
        <taxon>Chromadorea</taxon>
        <taxon>Rhabditida</taxon>
        <taxon>Tylenchina</taxon>
        <taxon>Tylenchomorpha</taxon>
        <taxon>Tylenchoidea</taxon>
        <taxon>Meloidogynidae</taxon>
        <taxon>Meloidogyninae</taxon>
        <taxon>Meloidogyne</taxon>
    </lineage>
</organism>
<feature type="compositionally biased region" description="Polar residues" evidence="2">
    <location>
        <begin position="239"/>
        <end position="249"/>
    </location>
</feature>
<feature type="compositionally biased region" description="Basic and acidic residues" evidence="2">
    <location>
        <begin position="601"/>
        <end position="620"/>
    </location>
</feature>
<evidence type="ECO:0000256" key="2">
    <source>
        <dbReference type="SAM" id="MobiDB-lite"/>
    </source>
</evidence>
<dbReference type="WBParaSite" id="MhA1_Contig2549.frz3.gene8">
    <property type="protein sequence ID" value="MhA1_Contig2549.frz3.gene8"/>
    <property type="gene ID" value="MhA1_Contig2549.frz3.gene8"/>
</dbReference>
<dbReference type="AlphaFoldDB" id="A0A1I8BHL2"/>
<evidence type="ECO:0000256" key="1">
    <source>
        <dbReference type="SAM" id="Coils"/>
    </source>
</evidence>
<dbReference type="Proteomes" id="UP000095281">
    <property type="component" value="Unplaced"/>
</dbReference>
<keyword evidence="1" id="KW-0175">Coiled coil</keyword>
<feature type="compositionally biased region" description="Polar residues" evidence="2">
    <location>
        <begin position="391"/>
        <end position="404"/>
    </location>
</feature>
<feature type="region of interest" description="Disordered" evidence="2">
    <location>
        <begin position="219"/>
        <end position="249"/>
    </location>
</feature>
<proteinExistence type="predicted"/>
<feature type="region of interest" description="Disordered" evidence="2">
    <location>
        <begin position="337"/>
        <end position="404"/>
    </location>
</feature>
<feature type="compositionally biased region" description="Basic and acidic residues" evidence="2">
    <location>
        <begin position="521"/>
        <end position="553"/>
    </location>
</feature>
<evidence type="ECO:0000313" key="4">
    <source>
        <dbReference type="WBParaSite" id="MhA1_Contig2549.frz3.gene8"/>
    </source>
</evidence>
<feature type="region of interest" description="Disordered" evidence="2">
    <location>
        <begin position="489"/>
        <end position="559"/>
    </location>
</feature>
<reference evidence="4" key="1">
    <citation type="submission" date="2016-11" db="UniProtKB">
        <authorList>
            <consortium name="WormBaseParasite"/>
        </authorList>
    </citation>
    <scope>IDENTIFICATION</scope>
</reference>